<organism evidence="1">
    <name type="scientific">Wenling levi-like virus 2</name>
    <dbReference type="NCBI Taxonomy" id="1923498"/>
    <lineage>
        <taxon>Viruses</taxon>
        <taxon>Riboviria</taxon>
    </lineage>
</organism>
<proteinExistence type="predicted"/>
<reference evidence="1" key="1">
    <citation type="journal article" date="2016" name="Nature">
        <title>Redefining the invertebrate RNA virosphere.</title>
        <authorList>
            <person name="Shi M."/>
            <person name="Lin X.D."/>
            <person name="Tian J.H."/>
            <person name="Chen L.J."/>
            <person name="Chen X."/>
            <person name="Li C.X."/>
            <person name="Qin X.C."/>
            <person name="Li J."/>
            <person name="Cao J.P."/>
            <person name="Eden J.S."/>
            <person name="Buchmann J."/>
            <person name="Wang W."/>
            <person name="Xu J."/>
            <person name="Holmes E.C."/>
            <person name="Zhang Y.Z."/>
        </authorList>
    </citation>
    <scope>NUCLEOTIDE SEQUENCE</scope>
    <source>
        <strain evidence="1">WLJQ100415</strain>
    </source>
</reference>
<name>A0A1L3KIL4_9VIRU</name>
<dbReference type="EMBL" id="KX883597">
    <property type="protein sequence ID" value="APG77251.1"/>
    <property type="molecule type" value="Genomic_RNA"/>
</dbReference>
<evidence type="ECO:0000313" key="1">
    <source>
        <dbReference type="EMBL" id="APG77251.1"/>
    </source>
</evidence>
<sequence>MALNTKDFSNAVVSYSMFRLDGNRAVYIGPAHSDLVKDQVILNSTAPKQSAQSYGNRRGGLNIVQTIKVATPQSAATISRDMKLEALASVPVGATYDEFKELVARMAGLLGDETYVKGLFLTGKIDYHA</sequence>
<accession>A0A1L3KIL4</accession>
<protein>
    <submittedName>
        <fullName evidence="1">Uncharacterized protein</fullName>
    </submittedName>
</protein>